<gene>
    <name evidence="2" type="ORF">RFM27_06085</name>
</gene>
<feature type="region of interest" description="Disordered" evidence="1">
    <location>
        <begin position="45"/>
        <end position="65"/>
    </location>
</feature>
<keyword evidence="3" id="KW-1185">Reference proteome</keyword>
<dbReference type="RefSeq" id="WP_320315854.1">
    <property type="nucleotide sequence ID" value="NZ_JAVIIX010000003.1"/>
</dbReference>
<comment type="caution">
    <text evidence="2">The sequence shown here is derived from an EMBL/GenBank/DDBJ whole genome shotgun (WGS) entry which is preliminary data.</text>
</comment>
<protein>
    <submittedName>
        <fullName evidence="2">Uncharacterized protein</fullName>
    </submittedName>
</protein>
<accession>A0ABU4XA09</accession>
<proteinExistence type="predicted"/>
<sequence>MSEMPSLLSMIFAEKSDTNFRDHAHAGRGVAKGCDVGSQASADYARRRFSNAKPVSKPPPEEHVK</sequence>
<dbReference type="EMBL" id="JAVIIZ010000002">
    <property type="protein sequence ID" value="MDX8471632.1"/>
    <property type="molecule type" value="Genomic_DNA"/>
</dbReference>
<name>A0ABU4XA09_9HYPH</name>
<reference evidence="2 3" key="1">
    <citation type="submission" date="2023-08" db="EMBL/GenBank/DDBJ databases">
        <title>Implementing the SeqCode for naming new Mesorhizobium species isolated from Vachellia karroo root nodules.</title>
        <authorList>
            <person name="Van Lill M."/>
        </authorList>
    </citation>
    <scope>NUCLEOTIDE SEQUENCE [LARGE SCALE GENOMIC DNA]</scope>
    <source>
        <strain evidence="2 3">VK23A</strain>
    </source>
</reference>
<dbReference type="Proteomes" id="UP001271780">
    <property type="component" value="Unassembled WGS sequence"/>
</dbReference>
<evidence type="ECO:0000313" key="3">
    <source>
        <dbReference type="Proteomes" id="UP001271780"/>
    </source>
</evidence>
<evidence type="ECO:0000256" key="1">
    <source>
        <dbReference type="SAM" id="MobiDB-lite"/>
    </source>
</evidence>
<evidence type="ECO:0000313" key="2">
    <source>
        <dbReference type="EMBL" id="MDX8471632.1"/>
    </source>
</evidence>
<organism evidence="2 3">
    <name type="scientific">Mesorhizobium dulcispinae</name>
    <dbReference type="NCBI Taxonomy" id="3072316"/>
    <lineage>
        <taxon>Bacteria</taxon>
        <taxon>Pseudomonadati</taxon>
        <taxon>Pseudomonadota</taxon>
        <taxon>Alphaproteobacteria</taxon>
        <taxon>Hyphomicrobiales</taxon>
        <taxon>Phyllobacteriaceae</taxon>
        <taxon>Mesorhizobium</taxon>
    </lineage>
</organism>